<feature type="non-terminal residue" evidence="2">
    <location>
        <position position="130"/>
    </location>
</feature>
<evidence type="ECO:0000256" key="1">
    <source>
        <dbReference type="SAM" id="MobiDB-lite"/>
    </source>
</evidence>
<feature type="compositionally biased region" description="Acidic residues" evidence="1">
    <location>
        <begin position="54"/>
        <end position="67"/>
    </location>
</feature>
<feature type="compositionally biased region" description="Basic and acidic residues" evidence="1">
    <location>
        <begin position="94"/>
        <end position="130"/>
    </location>
</feature>
<evidence type="ECO:0000313" key="3">
    <source>
        <dbReference type="Proteomes" id="UP000824469"/>
    </source>
</evidence>
<sequence>TPEPAKPQSLEGPSDEEKTTSLTPDFSEKEEEQGTEEQGSEYVDDLNAYLGEKDDVEGEELEVDQEPIDVHDSEGEEAEDTNDSFIFVRRKGTQRKEDVRSEKMSEGDSTKELDMPKITQEEVNEKATRE</sequence>
<accession>A0AA38F4L0</accession>
<organism evidence="2 3">
    <name type="scientific">Taxus chinensis</name>
    <name type="common">Chinese yew</name>
    <name type="synonym">Taxus wallichiana var. chinensis</name>
    <dbReference type="NCBI Taxonomy" id="29808"/>
    <lineage>
        <taxon>Eukaryota</taxon>
        <taxon>Viridiplantae</taxon>
        <taxon>Streptophyta</taxon>
        <taxon>Embryophyta</taxon>
        <taxon>Tracheophyta</taxon>
        <taxon>Spermatophyta</taxon>
        <taxon>Pinopsida</taxon>
        <taxon>Pinidae</taxon>
        <taxon>Conifers II</taxon>
        <taxon>Cupressales</taxon>
        <taxon>Taxaceae</taxon>
        <taxon>Taxus</taxon>
    </lineage>
</organism>
<reference evidence="2 3" key="1">
    <citation type="journal article" date="2021" name="Nat. Plants">
        <title>The Taxus genome provides insights into paclitaxel biosynthesis.</title>
        <authorList>
            <person name="Xiong X."/>
            <person name="Gou J."/>
            <person name="Liao Q."/>
            <person name="Li Y."/>
            <person name="Zhou Q."/>
            <person name="Bi G."/>
            <person name="Li C."/>
            <person name="Du R."/>
            <person name="Wang X."/>
            <person name="Sun T."/>
            <person name="Guo L."/>
            <person name="Liang H."/>
            <person name="Lu P."/>
            <person name="Wu Y."/>
            <person name="Zhang Z."/>
            <person name="Ro D.K."/>
            <person name="Shang Y."/>
            <person name="Huang S."/>
            <person name="Yan J."/>
        </authorList>
    </citation>
    <scope>NUCLEOTIDE SEQUENCE [LARGE SCALE GENOMIC DNA]</scope>
    <source>
        <strain evidence="2">Ta-2019</strain>
    </source>
</reference>
<gene>
    <name evidence="2" type="ORF">KI387_031754</name>
</gene>
<feature type="region of interest" description="Disordered" evidence="1">
    <location>
        <begin position="1"/>
        <end position="130"/>
    </location>
</feature>
<feature type="non-terminal residue" evidence="2">
    <location>
        <position position="1"/>
    </location>
</feature>
<proteinExistence type="predicted"/>
<keyword evidence="3" id="KW-1185">Reference proteome</keyword>
<dbReference type="Proteomes" id="UP000824469">
    <property type="component" value="Unassembled WGS sequence"/>
</dbReference>
<feature type="compositionally biased region" description="Acidic residues" evidence="1">
    <location>
        <begin position="28"/>
        <end position="44"/>
    </location>
</feature>
<evidence type="ECO:0000313" key="2">
    <source>
        <dbReference type="EMBL" id="KAH9287637.1"/>
    </source>
</evidence>
<name>A0AA38F4L0_TAXCH</name>
<dbReference type="AlphaFoldDB" id="A0AA38F4L0"/>
<protein>
    <submittedName>
        <fullName evidence="2">Uncharacterized protein</fullName>
    </submittedName>
</protein>
<dbReference type="EMBL" id="JAHRHJ020003813">
    <property type="protein sequence ID" value="KAH9287637.1"/>
    <property type="molecule type" value="Genomic_DNA"/>
</dbReference>
<comment type="caution">
    <text evidence="2">The sequence shown here is derived from an EMBL/GenBank/DDBJ whole genome shotgun (WGS) entry which is preliminary data.</text>
</comment>